<keyword evidence="2" id="KW-1185">Reference proteome</keyword>
<comment type="caution">
    <text evidence="1">The sequence shown here is derived from an EMBL/GenBank/DDBJ whole genome shotgun (WGS) entry which is preliminary data.</text>
</comment>
<evidence type="ECO:0000313" key="1">
    <source>
        <dbReference type="EMBL" id="OMP03049.1"/>
    </source>
</evidence>
<dbReference type="EMBL" id="AWWV01006136">
    <property type="protein sequence ID" value="OMP03049.1"/>
    <property type="molecule type" value="Genomic_DNA"/>
</dbReference>
<organism evidence="1 2">
    <name type="scientific">Corchorus capsularis</name>
    <name type="common">Jute</name>
    <dbReference type="NCBI Taxonomy" id="210143"/>
    <lineage>
        <taxon>Eukaryota</taxon>
        <taxon>Viridiplantae</taxon>
        <taxon>Streptophyta</taxon>
        <taxon>Embryophyta</taxon>
        <taxon>Tracheophyta</taxon>
        <taxon>Spermatophyta</taxon>
        <taxon>Magnoliopsida</taxon>
        <taxon>eudicotyledons</taxon>
        <taxon>Gunneridae</taxon>
        <taxon>Pentapetalae</taxon>
        <taxon>rosids</taxon>
        <taxon>malvids</taxon>
        <taxon>Malvales</taxon>
        <taxon>Malvaceae</taxon>
        <taxon>Grewioideae</taxon>
        <taxon>Apeibeae</taxon>
        <taxon>Corchorus</taxon>
    </lineage>
</organism>
<sequence length="50" mass="5894">MTDEDEKENGPSLRYAWLVLRRRGWWARSDGSASFESYSFLAARVIHFLD</sequence>
<name>A0A1R3K7J3_COCAP</name>
<reference evidence="1 2" key="1">
    <citation type="submission" date="2013-09" db="EMBL/GenBank/DDBJ databases">
        <title>Corchorus capsularis genome sequencing.</title>
        <authorList>
            <person name="Alam M."/>
            <person name="Haque M.S."/>
            <person name="Islam M.S."/>
            <person name="Emdad E.M."/>
            <person name="Islam M.M."/>
            <person name="Ahmed B."/>
            <person name="Halim A."/>
            <person name="Hossen Q.M.M."/>
            <person name="Hossain M.Z."/>
            <person name="Ahmed R."/>
            <person name="Khan M.M."/>
            <person name="Islam R."/>
            <person name="Rashid M.M."/>
            <person name="Khan S.A."/>
            <person name="Rahman M.S."/>
            <person name="Alam M."/>
        </authorList>
    </citation>
    <scope>NUCLEOTIDE SEQUENCE [LARGE SCALE GENOMIC DNA]</scope>
    <source>
        <strain evidence="2">cv. CVL-1</strain>
        <tissue evidence="1">Whole seedling</tissue>
    </source>
</reference>
<dbReference type="Gramene" id="OMP03049">
    <property type="protein sequence ID" value="OMP03049"/>
    <property type="gene ID" value="CCACVL1_02575"/>
</dbReference>
<gene>
    <name evidence="1" type="ORF">CCACVL1_02575</name>
</gene>
<accession>A0A1R3K7J3</accession>
<evidence type="ECO:0000313" key="2">
    <source>
        <dbReference type="Proteomes" id="UP000188268"/>
    </source>
</evidence>
<protein>
    <submittedName>
        <fullName evidence="1">Uncharacterized protein</fullName>
    </submittedName>
</protein>
<proteinExistence type="predicted"/>
<dbReference type="Proteomes" id="UP000188268">
    <property type="component" value="Unassembled WGS sequence"/>
</dbReference>
<dbReference type="AlphaFoldDB" id="A0A1R3K7J3"/>